<protein>
    <recommendedName>
        <fullName evidence="7">Glyceraldehyde-3-phosphate dehydrogenase</fullName>
        <ecNumber evidence="6">1.2.1.12</ecNumber>
    </recommendedName>
    <alternativeName>
        <fullName evidence="18">Peptidyl-cysteine S-nitrosylase GAPDH</fullName>
    </alternativeName>
</protein>
<dbReference type="InterPro" id="IPR020828">
    <property type="entry name" value="GlycerAld_3-P_DH_NAD(P)-bd"/>
</dbReference>
<dbReference type="PANTHER" id="PTHR10836">
    <property type="entry name" value="GLYCERALDEHYDE 3-PHOSPHATE DEHYDROGENASE"/>
    <property type="match status" value="1"/>
</dbReference>
<evidence type="ECO:0000256" key="2">
    <source>
        <dbReference type="ARBA" id="ARBA00004245"/>
    </source>
</evidence>
<dbReference type="Gene3D" id="3.40.50.720">
    <property type="entry name" value="NAD(P)-binding Rossmann-like Domain"/>
    <property type="match status" value="1"/>
</dbReference>
<dbReference type="PRINTS" id="PR00078">
    <property type="entry name" value="G3PDHDRGNASE"/>
</dbReference>
<dbReference type="GeneTree" id="ENSGT00940000153112"/>
<dbReference type="InterPro" id="IPR036291">
    <property type="entry name" value="NAD(P)-bd_dom_sf"/>
</dbReference>
<dbReference type="PANTHER" id="PTHR10836:SF111">
    <property type="entry name" value="GLYCERALDEHYDE-3-PHOSPHATE DEHYDROGENASE"/>
    <property type="match status" value="1"/>
</dbReference>
<evidence type="ECO:0000256" key="12">
    <source>
        <dbReference type="ARBA" id="ARBA00022845"/>
    </source>
</evidence>
<feature type="binding site" evidence="22">
    <location>
        <position position="299"/>
    </location>
    <ligand>
        <name>NAD(+)</name>
        <dbReference type="ChEBI" id="CHEBI:57540"/>
    </ligand>
</feature>
<dbReference type="InterPro" id="IPR020831">
    <property type="entry name" value="GlycerAld/Erythrose_P_DH"/>
</dbReference>
<dbReference type="GO" id="GO:0016740">
    <property type="term" value="F:transferase activity"/>
    <property type="evidence" value="ECO:0007669"/>
    <property type="project" value="UniProtKB-KW"/>
</dbReference>
<dbReference type="STRING" id="9669.ENSMPUP00000007243"/>
<evidence type="ECO:0000256" key="22">
    <source>
        <dbReference type="PIRSR" id="PIRSR000149-3"/>
    </source>
</evidence>
<sequence>VKVRGNGFDQAAFNFGKVDIVTVNDPFIDLNYMVYMFQYDSHGKFHGTIKAENRRLVINGKPMSIFQEQDPTIKWGGAAKYAVESTGVLIVMEKAGILKGGASRVTISSPSPDAPMCVMSVNRKKYDNSLKMVSSASGTTNWSPLARVIHDNFSIVEGLMTTVHAITATRLWTTPLESCDMIAKGCLEHYSCFYWHCQGLGKPIPELNGKLTGIAFQVPTHSVSVVGVTCCLEKATKYDNLKKFMRQALEGPKGILGYTEDQVVSCDFNSDTQFSTFDSGAESGALSDYFVRHISWYDNKFGYSNQMVDLMVHIASKE</sequence>
<dbReference type="GO" id="GO:0006915">
    <property type="term" value="P:apoptotic process"/>
    <property type="evidence" value="ECO:0007669"/>
    <property type="project" value="UniProtKB-KW"/>
</dbReference>
<dbReference type="FunFam" id="3.40.50.720:FF:001161">
    <property type="entry name" value="Glyceraldehyde-3-phosphate dehydrogenase"/>
    <property type="match status" value="1"/>
</dbReference>
<feature type="binding site" evidence="22">
    <location>
        <position position="108"/>
    </location>
    <ligand>
        <name>NAD(+)</name>
        <dbReference type="ChEBI" id="CHEBI:57540"/>
    </ligand>
</feature>
<dbReference type="SMART" id="SM00846">
    <property type="entry name" value="Gp_dh_N"/>
    <property type="match status" value="1"/>
</dbReference>
<evidence type="ECO:0000256" key="21">
    <source>
        <dbReference type="ARBA" id="ARBA00048005"/>
    </source>
</evidence>
<evidence type="ECO:0000256" key="18">
    <source>
        <dbReference type="ARBA" id="ARBA00031890"/>
    </source>
</evidence>
<evidence type="ECO:0000256" key="24">
    <source>
        <dbReference type="RuleBase" id="RU000397"/>
    </source>
</evidence>
<dbReference type="PIRSF" id="PIRSF000149">
    <property type="entry name" value="GAP_DH"/>
    <property type="match status" value="1"/>
</dbReference>
<dbReference type="InParanoid" id="M3Y7D6"/>
<keyword evidence="10" id="KW-0053">Apoptosis</keyword>
<dbReference type="EC" id="1.2.1.12" evidence="6"/>
<keyword evidence="22" id="KW-0547">Nucleotide-binding</keyword>
<dbReference type="GO" id="GO:0006096">
    <property type="term" value="P:glycolytic process"/>
    <property type="evidence" value="ECO:0007669"/>
    <property type="project" value="UniProtKB-KW"/>
</dbReference>
<dbReference type="Gene3D" id="3.30.360.10">
    <property type="entry name" value="Dihydrodipicolinate Reductase, domain 2"/>
    <property type="match status" value="1"/>
</dbReference>
<dbReference type="GO" id="GO:0051287">
    <property type="term" value="F:NAD binding"/>
    <property type="evidence" value="ECO:0007669"/>
    <property type="project" value="InterPro"/>
</dbReference>
<dbReference type="SUPFAM" id="SSF51735">
    <property type="entry name" value="NAD(P)-binding Rossmann-fold domains"/>
    <property type="match status" value="1"/>
</dbReference>
<feature type="site" description="Activates thiol group during catalysis" evidence="23">
    <location>
        <position position="164"/>
    </location>
</feature>
<dbReference type="GO" id="GO:0005856">
    <property type="term" value="C:cytoskeleton"/>
    <property type="evidence" value="ECO:0007669"/>
    <property type="project" value="UniProtKB-SubCell"/>
</dbReference>
<evidence type="ECO:0000256" key="10">
    <source>
        <dbReference type="ARBA" id="ARBA00022703"/>
    </source>
</evidence>
<dbReference type="GO" id="GO:0005634">
    <property type="term" value="C:nucleus"/>
    <property type="evidence" value="ECO:0007669"/>
    <property type="project" value="UniProtKB-SubCell"/>
</dbReference>
<evidence type="ECO:0000256" key="15">
    <source>
        <dbReference type="ARBA" id="ARBA00023152"/>
    </source>
</evidence>
<proteinExistence type="inferred from homology"/>
<comment type="subcellular location">
    <subcellularLocation>
        <location evidence="2">Cytoplasm</location>
        <location evidence="2">Cytoskeleton</location>
    </subcellularLocation>
    <subcellularLocation>
        <location evidence="3">Cytoplasm</location>
        <location evidence="3">Cytosol</location>
    </subcellularLocation>
    <subcellularLocation>
        <location evidence="1">Nucleus</location>
    </subcellularLocation>
</comment>
<evidence type="ECO:0000256" key="16">
    <source>
        <dbReference type="ARBA" id="ARBA00023212"/>
    </source>
</evidence>
<evidence type="ECO:0000256" key="19">
    <source>
        <dbReference type="ARBA" id="ARBA00046997"/>
    </source>
</evidence>
<dbReference type="HOGENOM" id="CLU_030140_0_1_1"/>
<dbReference type="Ensembl" id="ENSMPUT00000007362.1">
    <property type="protein sequence ID" value="ENSMPUP00000007243.1"/>
    <property type="gene ID" value="ENSMPUG00000007300.1"/>
</dbReference>
<comment type="similarity">
    <text evidence="5 24">Belongs to the glyceraldehyde-3-phosphate dehydrogenase family.</text>
</comment>
<evidence type="ECO:0000256" key="8">
    <source>
        <dbReference type="ARBA" id="ARBA00022490"/>
    </source>
</evidence>
<dbReference type="GO" id="GO:0005829">
    <property type="term" value="C:cytosol"/>
    <property type="evidence" value="ECO:0007669"/>
    <property type="project" value="UniProtKB-SubCell"/>
</dbReference>
<comment type="catalytic activity">
    <reaction evidence="20">
        <text>D-glyceraldehyde 3-phosphate + phosphate + NAD(+) = (2R)-3-phospho-glyceroyl phosphate + NADH + H(+)</text>
        <dbReference type="Rhea" id="RHEA:10300"/>
        <dbReference type="ChEBI" id="CHEBI:15378"/>
        <dbReference type="ChEBI" id="CHEBI:43474"/>
        <dbReference type="ChEBI" id="CHEBI:57540"/>
        <dbReference type="ChEBI" id="CHEBI:57604"/>
        <dbReference type="ChEBI" id="CHEBI:57945"/>
        <dbReference type="ChEBI" id="CHEBI:59776"/>
        <dbReference type="EC" id="1.2.1.12"/>
    </reaction>
</comment>
<evidence type="ECO:0000256" key="5">
    <source>
        <dbReference type="ARBA" id="ARBA00007406"/>
    </source>
</evidence>
<evidence type="ECO:0000259" key="25">
    <source>
        <dbReference type="SMART" id="SM00846"/>
    </source>
</evidence>
<dbReference type="GO" id="GO:0004365">
    <property type="term" value="F:glyceraldehyde-3-phosphate dehydrogenase (NAD+) (phosphorylating) activity"/>
    <property type="evidence" value="ECO:0007669"/>
    <property type="project" value="UniProtKB-EC"/>
</dbReference>
<comment type="subunit">
    <text evidence="19">Homotetramer. Interacts with TPPP; the interaction is direct. Interacts (when S-nitrosylated) with SIAH1; leading to nuclear translocation. Interacts with RILPL1/GOSPEL, leading to prevent the interaction between GAPDH and SIAH1 and prevent nuclear translocation. Interacts with CHP1; the interaction increases the binding of CHP1 with microtubules. Associates with microtubules. Interacts with EIF1AD, USP25, PRKCI and WARS1. Interacts with phosphorylated RPL13A; inhibited by oxidatively-modified low-densitity lipoprotein (LDL(ox)). Component of the GAIT complex. Interacts with FKBP6; leading to inhibit GAPDH catalytic activity. Interacts with TRAF2, promoting TRAF2 ubiquitination. Interacts with TRAF3, promoting TRAF3 ubiquitination.</text>
</comment>
<keyword evidence="9" id="KW-0808">Transferase</keyword>
<keyword evidence="13" id="KW-0560">Oxidoreductase</keyword>
<feature type="domain" description="Glyceraldehyde 3-phosphate dehydrogenase NAD(P) binding" evidence="25">
    <location>
        <begin position="1"/>
        <end position="138"/>
    </location>
</feature>
<evidence type="ECO:0000256" key="23">
    <source>
        <dbReference type="PIRSR" id="PIRSR000149-4"/>
    </source>
</evidence>
<dbReference type="EMBL" id="AEYP01009692">
    <property type="status" value="NOT_ANNOTATED_CDS"/>
    <property type="molecule type" value="Genomic_DNA"/>
</dbReference>
<keyword evidence="17" id="KW-0539">Nucleus</keyword>
<evidence type="ECO:0000256" key="4">
    <source>
        <dbReference type="ARBA" id="ARBA00004869"/>
    </source>
</evidence>
<keyword evidence="8" id="KW-0963">Cytoplasm</keyword>
<keyword evidence="14 22" id="KW-0520">NAD</keyword>
<dbReference type="InterPro" id="IPR020829">
    <property type="entry name" value="GlycerAld_3-P_DH_cat"/>
</dbReference>
<keyword evidence="16" id="KW-0206">Cytoskeleton</keyword>
<organism evidence="26">
    <name type="scientific">Mustela putorius furo</name>
    <name type="common">European domestic ferret</name>
    <name type="synonym">Mustela furo</name>
    <dbReference type="NCBI Taxonomy" id="9669"/>
    <lineage>
        <taxon>Eukaryota</taxon>
        <taxon>Metazoa</taxon>
        <taxon>Chordata</taxon>
        <taxon>Craniata</taxon>
        <taxon>Vertebrata</taxon>
        <taxon>Euteleostomi</taxon>
        <taxon>Mammalia</taxon>
        <taxon>Eutheria</taxon>
        <taxon>Laurasiatheria</taxon>
        <taxon>Carnivora</taxon>
        <taxon>Caniformia</taxon>
        <taxon>Musteloidea</taxon>
        <taxon>Mustelidae</taxon>
        <taxon>Mustelinae</taxon>
        <taxon>Mustela</taxon>
    </lineage>
</organism>
<feature type="binding site" evidence="22">
    <location>
        <position position="25"/>
    </location>
    <ligand>
        <name>NAD(+)</name>
        <dbReference type="ChEBI" id="CHEBI:57540"/>
    </ligand>
</feature>
<dbReference type="Pfam" id="PF02800">
    <property type="entry name" value="Gp_dh_C"/>
    <property type="match status" value="1"/>
</dbReference>
<dbReference type="SUPFAM" id="SSF55347">
    <property type="entry name" value="Glyceraldehyde-3-phosphate dehydrogenase-like, C-terminal domain"/>
    <property type="match status" value="1"/>
</dbReference>
<dbReference type="eggNOG" id="KOG0657">
    <property type="taxonomic scope" value="Eukaryota"/>
</dbReference>
<comment type="pathway">
    <text evidence="4">Carbohydrate degradation; glycolysis; pyruvate from D-glyceraldehyde 3-phosphate: step 1/5.</text>
</comment>
<evidence type="ECO:0000256" key="7">
    <source>
        <dbReference type="ARBA" id="ARBA00021022"/>
    </source>
</evidence>
<accession>M3Y7D6</accession>
<comment type="catalytic activity">
    <reaction evidence="21">
        <text>S-nitroso-L-cysteinyl-[GAPDH] + L-cysteinyl-[protein] = L-cysteinyl-[GAPDH] + S-nitroso-L-cysteinyl-[protein]</text>
        <dbReference type="Rhea" id="RHEA:66684"/>
        <dbReference type="Rhea" id="RHEA-COMP:10131"/>
        <dbReference type="Rhea" id="RHEA-COMP:17089"/>
        <dbReference type="Rhea" id="RHEA-COMP:17090"/>
        <dbReference type="Rhea" id="RHEA-COMP:17091"/>
        <dbReference type="ChEBI" id="CHEBI:29950"/>
        <dbReference type="ChEBI" id="CHEBI:149494"/>
    </reaction>
    <physiologicalReaction direction="left-to-right" evidence="21">
        <dbReference type="Rhea" id="RHEA:66685"/>
    </physiologicalReaction>
</comment>
<keyword evidence="15" id="KW-0324">Glycolysis</keyword>
<evidence type="ECO:0000256" key="14">
    <source>
        <dbReference type="ARBA" id="ARBA00023027"/>
    </source>
</evidence>
<evidence type="ECO:0000256" key="17">
    <source>
        <dbReference type="ARBA" id="ARBA00023242"/>
    </source>
</evidence>
<evidence type="ECO:0000256" key="6">
    <source>
        <dbReference type="ARBA" id="ARBA00013119"/>
    </source>
</evidence>
<evidence type="ECO:0000256" key="9">
    <source>
        <dbReference type="ARBA" id="ARBA00022679"/>
    </source>
</evidence>
<dbReference type="Pfam" id="PF00044">
    <property type="entry name" value="Gp_dh_N"/>
    <property type="match status" value="1"/>
</dbReference>
<keyword evidence="12" id="KW-0810">Translation regulation</keyword>
<evidence type="ECO:0000256" key="13">
    <source>
        <dbReference type="ARBA" id="ARBA00023002"/>
    </source>
</evidence>
<reference evidence="26" key="1">
    <citation type="submission" date="2024-06" db="UniProtKB">
        <authorList>
            <consortium name="Ensembl"/>
        </authorList>
    </citation>
    <scope>IDENTIFICATION</scope>
</reference>
<dbReference type="GO" id="GO:0006417">
    <property type="term" value="P:regulation of translation"/>
    <property type="evidence" value="ECO:0007669"/>
    <property type="project" value="UniProtKB-KW"/>
</dbReference>
<dbReference type="AlphaFoldDB" id="M3Y7D6"/>
<keyword evidence="11" id="KW-0702">S-nitrosylation</keyword>
<evidence type="ECO:0000256" key="1">
    <source>
        <dbReference type="ARBA" id="ARBA00004123"/>
    </source>
</evidence>
<evidence type="ECO:0000256" key="20">
    <source>
        <dbReference type="ARBA" id="ARBA00047698"/>
    </source>
</evidence>
<evidence type="ECO:0000256" key="3">
    <source>
        <dbReference type="ARBA" id="ARBA00004514"/>
    </source>
</evidence>
<evidence type="ECO:0000313" key="26">
    <source>
        <dbReference type="Ensembl" id="ENSMPUP00000007243.1"/>
    </source>
</evidence>
<name>M3Y7D6_MUSPF</name>
<evidence type="ECO:0000256" key="11">
    <source>
        <dbReference type="ARBA" id="ARBA00022799"/>
    </source>
</evidence>